<evidence type="ECO:0000313" key="3">
    <source>
        <dbReference type="Proteomes" id="UP000807306"/>
    </source>
</evidence>
<proteinExistence type="predicted"/>
<organism evidence="2 3">
    <name type="scientific">Crepidotus variabilis</name>
    <dbReference type="NCBI Taxonomy" id="179855"/>
    <lineage>
        <taxon>Eukaryota</taxon>
        <taxon>Fungi</taxon>
        <taxon>Dikarya</taxon>
        <taxon>Basidiomycota</taxon>
        <taxon>Agaricomycotina</taxon>
        <taxon>Agaricomycetes</taxon>
        <taxon>Agaricomycetidae</taxon>
        <taxon>Agaricales</taxon>
        <taxon>Agaricineae</taxon>
        <taxon>Crepidotaceae</taxon>
        <taxon>Crepidotus</taxon>
    </lineage>
</organism>
<dbReference type="EMBL" id="MU157919">
    <property type="protein sequence ID" value="KAF9523343.1"/>
    <property type="molecule type" value="Genomic_DNA"/>
</dbReference>
<comment type="caution">
    <text evidence="2">The sequence shown here is derived from an EMBL/GenBank/DDBJ whole genome shotgun (WGS) entry which is preliminary data.</text>
</comment>
<name>A0A9P6E667_9AGAR</name>
<dbReference type="AlphaFoldDB" id="A0A9P6E667"/>
<protein>
    <submittedName>
        <fullName evidence="2">Uncharacterized protein</fullName>
    </submittedName>
</protein>
<evidence type="ECO:0000256" key="1">
    <source>
        <dbReference type="SAM" id="MobiDB-lite"/>
    </source>
</evidence>
<feature type="region of interest" description="Disordered" evidence="1">
    <location>
        <begin position="136"/>
        <end position="163"/>
    </location>
</feature>
<sequence length="277" mass="30536">MAWFSQLEVPSQTQPLVGIFGANVTHISPLFSGSNFWGRRKGRGDRELASTCLIESNSNFVSVYARGRSSNSFCILAPTRSPKGLEAHKLTNSYHLLSLSLKSVTKMNKEYQDARTSDDKTEGEMASKLVIVAPNPQRHPVSEGRTSADSTPGSLEANQTTPENKSFRRMEAMVLYGVWPLMKRIGNVLLDVLLKVELAHGLEFLAEALGFIGANHASSSINPLSEEFPHNGTRGSMMSKLKIKDGREFIIFAIPVHLTSNVKLRQTVCLLALRKHA</sequence>
<reference evidence="2" key="1">
    <citation type="submission" date="2020-11" db="EMBL/GenBank/DDBJ databases">
        <authorList>
            <consortium name="DOE Joint Genome Institute"/>
            <person name="Ahrendt S."/>
            <person name="Riley R."/>
            <person name="Andreopoulos W."/>
            <person name="Labutti K."/>
            <person name="Pangilinan J."/>
            <person name="Ruiz-Duenas F.J."/>
            <person name="Barrasa J.M."/>
            <person name="Sanchez-Garcia M."/>
            <person name="Camarero S."/>
            <person name="Miyauchi S."/>
            <person name="Serrano A."/>
            <person name="Linde D."/>
            <person name="Babiker R."/>
            <person name="Drula E."/>
            <person name="Ayuso-Fernandez I."/>
            <person name="Pacheco R."/>
            <person name="Padilla G."/>
            <person name="Ferreira P."/>
            <person name="Barriuso J."/>
            <person name="Kellner H."/>
            <person name="Castanera R."/>
            <person name="Alfaro M."/>
            <person name="Ramirez L."/>
            <person name="Pisabarro A.G."/>
            <person name="Kuo A."/>
            <person name="Tritt A."/>
            <person name="Lipzen A."/>
            <person name="He G."/>
            <person name="Yan M."/>
            <person name="Ng V."/>
            <person name="Cullen D."/>
            <person name="Martin F."/>
            <person name="Rosso M.-N."/>
            <person name="Henrissat B."/>
            <person name="Hibbett D."/>
            <person name="Martinez A.T."/>
            <person name="Grigoriev I.V."/>
        </authorList>
    </citation>
    <scope>NUCLEOTIDE SEQUENCE</scope>
    <source>
        <strain evidence="2">CBS 506.95</strain>
    </source>
</reference>
<gene>
    <name evidence="2" type="ORF">CPB83DRAFT_951665</name>
</gene>
<evidence type="ECO:0000313" key="2">
    <source>
        <dbReference type="EMBL" id="KAF9523343.1"/>
    </source>
</evidence>
<keyword evidence="3" id="KW-1185">Reference proteome</keyword>
<feature type="compositionally biased region" description="Polar residues" evidence="1">
    <location>
        <begin position="144"/>
        <end position="163"/>
    </location>
</feature>
<dbReference type="Proteomes" id="UP000807306">
    <property type="component" value="Unassembled WGS sequence"/>
</dbReference>
<accession>A0A9P6E667</accession>